<protein>
    <submittedName>
        <fullName evidence="2">Uncharacterized protein</fullName>
    </submittedName>
</protein>
<accession>I3SZH6</accession>
<reference evidence="2" key="1">
    <citation type="submission" date="2012-05" db="EMBL/GenBank/DDBJ databases">
        <authorList>
            <person name="Krishnakumar V."/>
            <person name="Cheung F."/>
            <person name="Xiao Y."/>
            <person name="Chan A."/>
            <person name="Moskal W.A."/>
            <person name="Town C.D."/>
        </authorList>
    </citation>
    <scope>NUCLEOTIDE SEQUENCE</scope>
</reference>
<feature type="region of interest" description="Disordered" evidence="1">
    <location>
        <begin position="91"/>
        <end position="131"/>
    </location>
</feature>
<sequence length="238" mass="26946">MVTFTQKDTAKYQLPNENDSKKNKKSNQQKQILQNTVLLLLHLTCCRLRKTLRAPYSIKRIRPKGVTRGCPVDCGVLEAVEVNVEQRRDKAAKSSGKSAVSNPGCCHGNETSHESKPITPKRVGSTGRRRGRRGLWPLTRRASRDLHSRIRFSPGIGRCFAPPVKRNQFFLLNEGFADRALLRLGVMMKPPIKARPAEEVTTESDHWVLSQFKAYIAFKITSIVRTVPRARCARSRSR</sequence>
<name>I3SZH6_LOTJA</name>
<feature type="region of interest" description="Disordered" evidence="1">
    <location>
        <begin position="1"/>
        <end position="29"/>
    </location>
</feature>
<organism evidence="2">
    <name type="scientific">Lotus japonicus</name>
    <name type="common">Lotus corniculatus var. japonicus</name>
    <dbReference type="NCBI Taxonomy" id="34305"/>
    <lineage>
        <taxon>Eukaryota</taxon>
        <taxon>Viridiplantae</taxon>
        <taxon>Streptophyta</taxon>
        <taxon>Embryophyta</taxon>
        <taxon>Tracheophyta</taxon>
        <taxon>Spermatophyta</taxon>
        <taxon>Magnoliopsida</taxon>
        <taxon>eudicotyledons</taxon>
        <taxon>Gunneridae</taxon>
        <taxon>Pentapetalae</taxon>
        <taxon>rosids</taxon>
        <taxon>fabids</taxon>
        <taxon>Fabales</taxon>
        <taxon>Fabaceae</taxon>
        <taxon>Papilionoideae</taxon>
        <taxon>50 kb inversion clade</taxon>
        <taxon>NPAAA clade</taxon>
        <taxon>Hologalegina</taxon>
        <taxon>robinioid clade</taxon>
        <taxon>Loteae</taxon>
        <taxon>Lotus</taxon>
    </lineage>
</organism>
<evidence type="ECO:0000256" key="1">
    <source>
        <dbReference type="SAM" id="MobiDB-lite"/>
    </source>
</evidence>
<dbReference type="AlphaFoldDB" id="I3SZH6"/>
<dbReference type="EMBL" id="BT145874">
    <property type="protein sequence ID" value="AFK45668.1"/>
    <property type="molecule type" value="mRNA"/>
</dbReference>
<evidence type="ECO:0000313" key="2">
    <source>
        <dbReference type="EMBL" id="AFK45668.1"/>
    </source>
</evidence>
<proteinExistence type="evidence at transcript level"/>